<evidence type="ECO:0000259" key="2">
    <source>
        <dbReference type="Pfam" id="PF12200"/>
    </source>
</evidence>
<protein>
    <submittedName>
        <fullName evidence="3">DUF3597 domain-containing protein</fullName>
    </submittedName>
</protein>
<dbReference type="Pfam" id="PF12200">
    <property type="entry name" value="DUF3597"/>
    <property type="match status" value="1"/>
</dbReference>
<accession>A0A502FCI8</accession>
<feature type="region of interest" description="Disordered" evidence="1">
    <location>
        <begin position="17"/>
        <end position="50"/>
    </location>
</feature>
<feature type="compositionally biased region" description="Low complexity" evidence="1">
    <location>
        <begin position="17"/>
        <end position="32"/>
    </location>
</feature>
<evidence type="ECO:0000256" key="1">
    <source>
        <dbReference type="SAM" id="MobiDB-lite"/>
    </source>
</evidence>
<feature type="compositionally biased region" description="Pro residues" evidence="1">
    <location>
        <begin position="33"/>
        <end position="49"/>
    </location>
</feature>
<organism evidence="3 4">
    <name type="scientific">Sphingomonas glacialis</name>
    <dbReference type="NCBI Taxonomy" id="658225"/>
    <lineage>
        <taxon>Bacteria</taxon>
        <taxon>Pseudomonadati</taxon>
        <taxon>Pseudomonadota</taxon>
        <taxon>Alphaproteobacteria</taxon>
        <taxon>Sphingomonadales</taxon>
        <taxon>Sphingomonadaceae</taxon>
        <taxon>Sphingomonas</taxon>
    </lineage>
</organism>
<evidence type="ECO:0000313" key="4">
    <source>
        <dbReference type="Proteomes" id="UP000319931"/>
    </source>
</evidence>
<sequence length="127" mass="13298">MSIFGMIKDAIWGHKAAPAPTPAQTAPAAPQAPATPAPAPVAAPAPAPAAPAEKIDVNAVLTQKAAEKGQPLNWQTSIVDLMKVLDLDPSRENRTSLAHELGYTGDTNDSATMNVWLHKKVMENLAS</sequence>
<dbReference type="RefSeq" id="WP_140852597.1">
    <property type="nucleotide sequence ID" value="NZ_RCZC01000012.1"/>
</dbReference>
<keyword evidence="4" id="KW-1185">Reference proteome</keyword>
<dbReference type="Proteomes" id="UP000319931">
    <property type="component" value="Unassembled WGS sequence"/>
</dbReference>
<gene>
    <name evidence="3" type="ORF">EAH76_22915</name>
</gene>
<dbReference type="SUPFAM" id="SSF158634">
    <property type="entry name" value="RPA2825-like"/>
    <property type="match status" value="1"/>
</dbReference>
<dbReference type="AlphaFoldDB" id="A0A502FCI8"/>
<feature type="domain" description="DUF3597" evidence="2">
    <location>
        <begin position="3"/>
        <end position="126"/>
    </location>
</feature>
<proteinExistence type="predicted"/>
<name>A0A502FCI8_9SPHN</name>
<dbReference type="EMBL" id="RCZC01000012">
    <property type="protein sequence ID" value="TPG47013.1"/>
    <property type="molecule type" value="Genomic_DNA"/>
</dbReference>
<dbReference type="OrthoDB" id="9812045at2"/>
<dbReference type="InterPro" id="IPR022016">
    <property type="entry name" value="DUF3597"/>
</dbReference>
<evidence type="ECO:0000313" key="3">
    <source>
        <dbReference type="EMBL" id="TPG47013.1"/>
    </source>
</evidence>
<comment type="caution">
    <text evidence="3">The sequence shown here is derived from an EMBL/GenBank/DDBJ whole genome shotgun (WGS) entry which is preliminary data.</text>
</comment>
<reference evidence="3 4" key="1">
    <citation type="journal article" date="2019" name="Environ. Microbiol.">
        <title>Species interactions and distinct microbial communities in high Arctic permafrost affected cryosols are associated with the CH4 and CO2 gas fluxes.</title>
        <authorList>
            <person name="Altshuler I."/>
            <person name="Hamel J."/>
            <person name="Turney S."/>
            <person name="Magnuson E."/>
            <person name="Levesque R."/>
            <person name="Greer C."/>
            <person name="Whyte L.G."/>
        </authorList>
    </citation>
    <scope>NUCLEOTIDE SEQUENCE [LARGE SCALE GENOMIC DNA]</scope>
    <source>
        <strain evidence="3 4">E6.1</strain>
    </source>
</reference>